<dbReference type="AlphaFoldDB" id="X1IZQ4"/>
<dbReference type="InterPro" id="IPR029063">
    <property type="entry name" value="SAM-dependent_MTases_sf"/>
</dbReference>
<dbReference type="SUPFAM" id="SSF53335">
    <property type="entry name" value="S-adenosyl-L-methionine-dependent methyltransferases"/>
    <property type="match status" value="1"/>
</dbReference>
<dbReference type="Pfam" id="PF01555">
    <property type="entry name" value="N6_N4_Mtase"/>
    <property type="match status" value="1"/>
</dbReference>
<dbReference type="InterPro" id="IPR001091">
    <property type="entry name" value="RM_Methyltransferase"/>
</dbReference>
<dbReference type="InterPro" id="IPR002941">
    <property type="entry name" value="DNA_methylase_N4/N6"/>
</dbReference>
<gene>
    <name evidence="4" type="ORF">S03H2_67251</name>
</gene>
<evidence type="ECO:0000313" key="4">
    <source>
        <dbReference type="EMBL" id="GAH87202.1"/>
    </source>
</evidence>
<comment type="caution">
    <text evidence="4">The sequence shown here is derived from an EMBL/GenBank/DDBJ whole genome shotgun (WGS) entry which is preliminary data.</text>
</comment>
<dbReference type="PRINTS" id="PR00508">
    <property type="entry name" value="S21N4MTFRASE"/>
</dbReference>
<evidence type="ECO:0000256" key="1">
    <source>
        <dbReference type="ARBA" id="ARBA00022603"/>
    </source>
</evidence>
<dbReference type="GO" id="GO:0003677">
    <property type="term" value="F:DNA binding"/>
    <property type="evidence" value="ECO:0007669"/>
    <property type="project" value="InterPro"/>
</dbReference>
<evidence type="ECO:0000259" key="3">
    <source>
        <dbReference type="Pfam" id="PF01555"/>
    </source>
</evidence>
<organism evidence="4">
    <name type="scientific">marine sediment metagenome</name>
    <dbReference type="NCBI Taxonomy" id="412755"/>
    <lineage>
        <taxon>unclassified sequences</taxon>
        <taxon>metagenomes</taxon>
        <taxon>ecological metagenomes</taxon>
    </lineage>
</organism>
<reference evidence="4" key="1">
    <citation type="journal article" date="2014" name="Front. Microbiol.">
        <title>High frequency of phylogenetically diverse reductive dehalogenase-homologous genes in deep subseafloor sedimentary metagenomes.</title>
        <authorList>
            <person name="Kawai M."/>
            <person name="Futagami T."/>
            <person name="Toyoda A."/>
            <person name="Takaki Y."/>
            <person name="Nishi S."/>
            <person name="Hori S."/>
            <person name="Arai W."/>
            <person name="Tsubouchi T."/>
            <person name="Morono Y."/>
            <person name="Uchiyama I."/>
            <person name="Ito T."/>
            <person name="Fujiyama A."/>
            <person name="Inagaki F."/>
            <person name="Takami H."/>
        </authorList>
    </citation>
    <scope>NUCLEOTIDE SEQUENCE</scope>
    <source>
        <strain evidence="4">Expedition CK06-06</strain>
    </source>
</reference>
<dbReference type="GO" id="GO:0032259">
    <property type="term" value="P:methylation"/>
    <property type="evidence" value="ECO:0007669"/>
    <property type="project" value="UniProtKB-KW"/>
</dbReference>
<dbReference type="EMBL" id="BARU01043992">
    <property type="protein sequence ID" value="GAH87202.1"/>
    <property type="molecule type" value="Genomic_DNA"/>
</dbReference>
<feature type="non-terminal residue" evidence="4">
    <location>
        <position position="1"/>
    </location>
</feature>
<dbReference type="Gene3D" id="3.40.50.150">
    <property type="entry name" value="Vaccinia Virus protein VP39"/>
    <property type="match status" value="1"/>
</dbReference>
<sequence length="76" mass="8407">GGEYSNQSKTIGWKPSCECGNEKTIPCTVLDPFSGSGKALIVANKLFRKAIGIELNAEYCEMPLKKFSQEIIFFKT</sequence>
<accession>X1IZQ4</accession>
<keyword evidence="2" id="KW-0808">Transferase</keyword>
<keyword evidence="1" id="KW-0489">Methyltransferase</keyword>
<name>X1IZQ4_9ZZZZ</name>
<dbReference type="GO" id="GO:0008170">
    <property type="term" value="F:N-methyltransferase activity"/>
    <property type="evidence" value="ECO:0007669"/>
    <property type="project" value="InterPro"/>
</dbReference>
<evidence type="ECO:0000256" key="2">
    <source>
        <dbReference type="ARBA" id="ARBA00022679"/>
    </source>
</evidence>
<proteinExistence type="predicted"/>
<protein>
    <recommendedName>
        <fullName evidence="3">DNA methylase N-4/N-6 domain-containing protein</fullName>
    </recommendedName>
</protein>
<feature type="domain" description="DNA methylase N-4/N-6" evidence="3">
    <location>
        <begin position="28"/>
        <end position="62"/>
    </location>
</feature>